<sequence length="102" mass="11243">MEAGDDPDRHPLIEEPDSPCREGVSGPSPAPSRPSRTLHNTRRPPRDAPPKTPNPTPRGMRIGTVKEKSGRVAWKSRAFRPILGKKSARLGRKRQCGSLTED</sequence>
<feature type="compositionally biased region" description="Basic and acidic residues" evidence="1">
    <location>
        <begin position="1"/>
        <end position="13"/>
    </location>
</feature>
<comment type="caution">
    <text evidence="2">The sequence shown here is derived from an EMBL/GenBank/DDBJ whole genome shotgun (WGS) entry which is preliminary data.</text>
</comment>
<reference evidence="2 3" key="1">
    <citation type="journal article" date="2014" name="Genome Announc.">
        <title>Draft Genome Sequence of the Antitrypanosomally Active Sponge-Associated Bacterium Actinokineospora sp. Strain EG49.</title>
        <authorList>
            <person name="Harjes J."/>
            <person name="Ryu T."/>
            <person name="Abdelmohsen U.R."/>
            <person name="Moitinho-Silva L."/>
            <person name="Horn H."/>
            <person name="Ravasi T."/>
            <person name="Hentschel U."/>
        </authorList>
    </citation>
    <scope>NUCLEOTIDE SEQUENCE [LARGE SCALE GENOMIC DNA]</scope>
    <source>
        <strain evidence="2 3">EG49</strain>
    </source>
</reference>
<gene>
    <name evidence="2" type="ORF">UO65_2213</name>
</gene>
<protein>
    <submittedName>
        <fullName evidence="2">Uncharacterized protein</fullName>
    </submittedName>
</protein>
<organism evidence="2 3">
    <name type="scientific">Actinokineospora spheciospongiae</name>
    <dbReference type="NCBI Taxonomy" id="909613"/>
    <lineage>
        <taxon>Bacteria</taxon>
        <taxon>Bacillati</taxon>
        <taxon>Actinomycetota</taxon>
        <taxon>Actinomycetes</taxon>
        <taxon>Pseudonocardiales</taxon>
        <taxon>Pseudonocardiaceae</taxon>
        <taxon>Actinokineospora</taxon>
    </lineage>
</organism>
<dbReference type="EMBL" id="AYXG01000078">
    <property type="protein sequence ID" value="EWC62466.1"/>
    <property type="molecule type" value="Genomic_DNA"/>
</dbReference>
<evidence type="ECO:0000313" key="3">
    <source>
        <dbReference type="Proteomes" id="UP000019277"/>
    </source>
</evidence>
<dbReference type="STRING" id="909613.UO65_2213"/>
<keyword evidence="3" id="KW-1185">Reference proteome</keyword>
<feature type="region of interest" description="Disordered" evidence="1">
    <location>
        <begin position="1"/>
        <end position="78"/>
    </location>
</feature>
<dbReference type="Proteomes" id="UP000019277">
    <property type="component" value="Unassembled WGS sequence"/>
</dbReference>
<dbReference type="AlphaFoldDB" id="W7J0K6"/>
<name>W7J0K6_9PSEU</name>
<accession>W7J0K6</accession>
<proteinExistence type="predicted"/>
<evidence type="ECO:0000256" key="1">
    <source>
        <dbReference type="SAM" id="MobiDB-lite"/>
    </source>
</evidence>
<evidence type="ECO:0000313" key="2">
    <source>
        <dbReference type="EMBL" id="EWC62466.1"/>
    </source>
</evidence>